<proteinExistence type="predicted"/>
<dbReference type="InterPro" id="IPR051783">
    <property type="entry name" value="NAD(P)-dependent_oxidoreduct"/>
</dbReference>
<dbReference type="PANTHER" id="PTHR48079">
    <property type="entry name" value="PROTEIN YEEZ"/>
    <property type="match status" value="1"/>
</dbReference>
<organism evidence="2 3">
    <name type="scientific">Fluviibacter phosphoraccumulans</name>
    <dbReference type="NCBI Taxonomy" id="1751046"/>
    <lineage>
        <taxon>Bacteria</taxon>
        <taxon>Pseudomonadati</taxon>
        <taxon>Pseudomonadota</taxon>
        <taxon>Betaproteobacteria</taxon>
        <taxon>Rhodocyclales</taxon>
        <taxon>Fluviibacteraceae</taxon>
        <taxon>Fluviibacter</taxon>
    </lineage>
</organism>
<feature type="domain" description="NAD-dependent epimerase/dehydratase" evidence="1">
    <location>
        <begin position="94"/>
        <end position="286"/>
    </location>
</feature>
<dbReference type="EMBL" id="AP022345">
    <property type="protein sequence ID" value="BBU68421.1"/>
    <property type="molecule type" value="Genomic_DNA"/>
</dbReference>
<accession>A0A7R6RCG1</accession>
<sequence length="367" mass="41105">MAVCAKRGINGIKRYLMRHVESCKNQNLAKPYNGEMQKDMQLPPRALPRRFRQPRLLLAGCGDVAARIAAQVGTRYRLLALLRHEPDSVAWQTWRSLGATPIAADLDQPRSLKRLRGLATHVIYLAPPADSKPTEFYTDARLNGFLAALQSGGSLPRRLVYIGTSGVYGDCQGALVRESRPCQPKTARGQRRAAAEATLRRWARTRIGAARTTDLANPARKTANAGSILRVPGIYAGDRLPVERLRAGTPALRTEEDTWTNHIHADDLARISWLSLSRSRSLRAYNASDSSTLKMGDWFDAVADTYGLPKPERLARNDLKDRVSPMLYSFMSESRRLDNQRLLKELRIKLRYPTVHDFLATLKVPPC</sequence>
<gene>
    <name evidence="2" type="ORF">ICHIAU1_07040</name>
</gene>
<dbReference type="GO" id="GO:0004029">
    <property type="term" value="F:aldehyde dehydrogenase (NAD+) activity"/>
    <property type="evidence" value="ECO:0007669"/>
    <property type="project" value="TreeGrafter"/>
</dbReference>
<protein>
    <submittedName>
        <fullName evidence="2">NAD-dependent dehydratase</fullName>
    </submittedName>
</protein>
<dbReference type="InterPro" id="IPR001509">
    <property type="entry name" value="Epimerase_deHydtase"/>
</dbReference>
<dbReference type="Gene3D" id="3.40.50.720">
    <property type="entry name" value="NAD(P)-binding Rossmann-like Domain"/>
    <property type="match status" value="1"/>
</dbReference>
<dbReference type="Proteomes" id="UP000463961">
    <property type="component" value="Chromosome"/>
</dbReference>
<dbReference type="Pfam" id="PF01370">
    <property type="entry name" value="Epimerase"/>
    <property type="match status" value="1"/>
</dbReference>
<keyword evidence="3" id="KW-1185">Reference proteome</keyword>
<dbReference type="GO" id="GO:0005737">
    <property type="term" value="C:cytoplasm"/>
    <property type="evidence" value="ECO:0007669"/>
    <property type="project" value="TreeGrafter"/>
</dbReference>
<evidence type="ECO:0000313" key="3">
    <source>
        <dbReference type="Proteomes" id="UP000463961"/>
    </source>
</evidence>
<evidence type="ECO:0000259" key="1">
    <source>
        <dbReference type="Pfam" id="PF01370"/>
    </source>
</evidence>
<evidence type="ECO:0000313" key="2">
    <source>
        <dbReference type="EMBL" id="BBU68421.1"/>
    </source>
</evidence>
<dbReference type="PANTHER" id="PTHR48079:SF6">
    <property type="entry name" value="NAD(P)-BINDING DOMAIN-CONTAINING PROTEIN-RELATED"/>
    <property type="match status" value="1"/>
</dbReference>
<dbReference type="AlphaFoldDB" id="A0A7R6RCG1"/>
<dbReference type="SUPFAM" id="SSF51735">
    <property type="entry name" value="NAD(P)-binding Rossmann-fold domains"/>
    <property type="match status" value="1"/>
</dbReference>
<reference evidence="3" key="1">
    <citation type="submission" date="2020-01" db="EMBL/GenBank/DDBJ databases">
        <title>Phosphoaccumulans saitamaens gen. nov., sp. nov., a polyphosphate accumulating bacterium isolated from surface river water.</title>
        <authorList>
            <person name="Watanabe K."/>
            <person name="Suda W."/>
        </authorList>
    </citation>
    <scope>NUCLEOTIDE SEQUENCE [LARGE SCALE GENOMIC DNA]</scope>
    <source>
        <strain evidence="3">ICHIAU1</strain>
    </source>
</reference>
<dbReference type="InterPro" id="IPR036291">
    <property type="entry name" value="NAD(P)-bd_dom_sf"/>
</dbReference>
<name>A0A7R6RCG1_9RHOO</name>